<sequence>MPDCIDCRKWAGAFHSAHLFVKTDDIQTDSPQPRVYVVKADSGSDMERAWCDGCGAGIWIRQLHKPEMTNLKAGLFEPGDIPSPTMENWLKNLESWETPAKGTTRTSQVN</sequence>
<evidence type="ECO:0000256" key="1">
    <source>
        <dbReference type="ARBA" id="ARBA00005495"/>
    </source>
</evidence>
<feature type="domain" description="CENP-V/GFA" evidence="5">
    <location>
        <begin position="4"/>
        <end position="91"/>
    </location>
</feature>
<keyword evidence="2" id="KW-0479">Metal-binding</keyword>
<comment type="caution">
    <text evidence="6">The sequence shown here is derived from an EMBL/GenBank/DDBJ whole genome shotgun (WGS) entry which is preliminary data.</text>
</comment>
<name>A0A9P9WR75_9PEZI</name>
<keyword evidence="4" id="KW-0456">Lyase</keyword>
<evidence type="ECO:0000256" key="3">
    <source>
        <dbReference type="ARBA" id="ARBA00022833"/>
    </source>
</evidence>
<dbReference type="SUPFAM" id="SSF51316">
    <property type="entry name" value="Mss4-like"/>
    <property type="match status" value="1"/>
</dbReference>
<dbReference type="Gene3D" id="3.90.1590.10">
    <property type="entry name" value="glutathione-dependent formaldehyde- activating enzyme (gfa)"/>
    <property type="match status" value="1"/>
</dbReference>
<evidence type="ECO:0000313" key="7">
    <source>
        <dbReference type="Proteomes" id="UP000829685"/>
    </source>
</evidence>
<evidence type="ECO:0000256" key="2">
    <source>
        <dbReference type="ARBA" id="ARBA00022723"/>
    </source>
</evidence>
<keyword evidence="3" id="KW-0862">Zinc</keyword>
<dbReference type="Pfam" id="PF04828">
    <property type="entry name" value="GFA"/>
    <property type="match status" value="1"/>
</dbReference>
<dbReference type="Proteomes" id="UP000829685">
    <property type="component" value="Unassembled WGS sequence"/>
</dbReference>
<protein>
    <recommendedName>
        <fullName evidence="5">CENP-V/GFA domain-containing protein</fullName>
    </recommendedName>
</protein>
<evidence type="ECO:0000313" key="6">
    <source>
        <dbReference type="EMBL" id="KAI1875479.1"/>
    </source>
</evidence>
<evidence type="ECO:0000256" key="4">
    <source>
        <dbReference type="ARBA" id="ARBA00023239"/>
    </source>
</evidence>
<evidence type="ECO:0000259" key="5">
    <source>
        <dbReference type="Pfam" id="PF04828"/>
    </source>
</evidence>
<keyword evidence="7" id="KW-1185">Reference proteome</keyword>
<gene>
    <name evidence="6" type="ORF">JX265_004537</name>
</gene>
<accession>A0A9P9WR75</accession>
<dbReference type="PANTHER" id="PTHR33337:SF40">
    <property type="entry name" value="CENP-V_GFA DOMAIN-CONTAINING PROTEIN-RELATED"/>
    <property type="match status" value="1"/>
</dbReference>
<dbReference type="InterPro" id="IPR011057">
    <property type="entry name" value="Mss4-like_sf"/>
</dbReference>
<organism evidence="6 7">
    <name type="scientific">Neoarthrinium moseri</name>
    <dbReference type="NCBI Taxonomy" id="1658444"/>
    <lineage>
        <taxon>Eukaryota</taxon>
        <taxon>Fungi</taxon>
        <taxon>Dikarya</taxon>
        <taxon>Ascomycota</taxon>
        <taxon>Pezizomycotina</taxon>
        <taxon>Sordariomycetes</taxon>
        <taxon>Xylariomycetidae</taxon>
        <taxon>Amphisphaeriales</taxon>
        <taxon>Apiosporaceae</taxon>
        <taxon>Neoarthrinium</taxon>
    </lineage>
</organism>
<dbReference type="EMBL" id="JAFIMR010000008">
    <property type="protein sequence ID" value="KAI1875479.1"/>
    <property type="molecule type" value="Genomic_DNA"/>
</dbReference>
<comment type="similarity">
    <text evidence="1">Belongs to the Gfa family.</text>
</comment>
<proteinExistence type="inferred from homology"/>
<reference evidence="6" key="1">
    <citation type="submission" date="2021-03" db="EMBL/GenBank/DDBJ databases">
        <title>Revisited historic fungal species revealed as producer of novel bioactive compounds through whole genome sequencing and comparative genomics.</title>
        <authorList>
            <person name="Vignolle G.A."/>
            <person name="Hochenegger N."/>
            <person name="Mach R.L."/>
            <person name="Mach-Aigner A.R."/>
            <person name="Javad Rahimi M."/>
            <person name="Salim K.A."/>
            <person name="Chan C.M."/>
            <person name="Lim L.B.L."/>
            <person name="Cai F."/>
            <person name="Druzhinina I.S."/>
            <person name="U'Ren J.M."/>
            <person name="Derntl C."/>
        </authorList>
    </citation>
    <scope>NUCLEOTIDE SEQUENCE</scope>
    <source>
        <strain evidence="6">TUCIM 5799</strain>
    </source>
</reference>
<dbReference type="AlphaFoldDB" id="A0A9P9WR75"/>
<dbReference type="GO" id="GO:0046872">
    <property type="term" value="F:metal ion binding"/>
    <property type="evidence" value="ECO:0007669"/>
    <property type="project" value="UniProtKB-KW"/>
</dbReference>
<dbReference type="InterPro" id="IPR006913">
    <property type="entry name" value="CENP-V/GFA"/>
</dbReference>
<dbReference type="GO" id="GO:0016846">
    <property type="term" value="F:carbon-sulfur lyase activity"/>
    <property type="evidence" value="ECO:0007669"/>
    <property type="project" value="InterPro"/>
</dbReference>
<dbReference type="PANTHER" id="PTHR33337">
    <property type="entry name" value="GFA DOMAIN-CONTAINING PROTEIN"/>
    <property type="match status" value="1"/>
</dbReference>